<dbReference type="FunFam" id="3.30.1330.90:FF:000004">
    <property type="entry name" value="L-serine dehydratase, iron-sulfur-dependent subunit beta"/>
    <property type="match status" value="1"/>
</dbReference>
<dbReference type="GO" id="GO:0006094">
    <property type="term" value="P:gluconeogenesis"/>
    <property type="evidence" value="ECO:0007669"/>
    <property type="project" value="UniProtKB-UniRule"/>
</dbReference>
<dbReference type="OrthoDB" id="9813137at2"/>
<name>A0A0S3KDC4_9ENTE</name>
<keyword evidence="7 11" id="KW-0408">Iron</keyword>
<evidence type="ECO:0000256" key="8">
    <source>
        <dbReference type="ARBA" id="ARBA00023014"/>
    </source>
</evidence>
<proteinExistence type="inferred from homology"/>
<dbReference type="GO" id="GO:0046872">
    <property type="term" value="F:metal ion binding"/>
    <property type="evidence" value="ECO:0007669"/>
    <property type="project" value="UniProtKB-UniRule"/>
</dbReference>
<dbReference type="PANTHER" id="PTHR30182">
    <property type="entry name" value="L-SERINE DEHYDRATASE"/>
    <property type="match status" value="1"/>
</dbReference>
<evidence type="ECO:0000313" key="16">
    <source>
        <dbReference type="Proteomes" id="UP000065511"/>
    </source>
</evidence>
<keyword evidence="16" id="KW-1185">Reference proteome</keyword>
<dbReference type="PIRSF" id="PIRSF036692">
    <property type="entry name" value="SDH_B"/>
    <property type="match status" value="1"/>
</dbReference>
<comment type="pathway">
    <text evidence="2 11">Carbohydrate biosynthesis; gluconeogenesis.</text>
</comment>
<comment type="cofactor">
    <cofactor evidence="1 12">
        <name>[4Fe-4S] cluster</name>
        <dbReference type="ChEBI" id="CHEBI:49883"/>
    </cofactor>
</comment>
<dbReference type="Pfam" id="PF03315">
    <property type="entry name" value="SDH_beta"/>
    <property type="match status" value="1"/>
</dbReference>
<comment type="similarity">
    <text evidence="3 11 12">Belongs to the iron-sulfur dependent L-serine dehydratase family.</text>
</comment>
<evidence type="ECO:0000256" key="1">
    <source>
        <dbReference type="ARBA" id="ARBA00001966"/>
    </source>
</evidence>
<sequence length="220" mass="23661">MSEKQFKYKSAFDIIGPIMVGPSSSHTAGAVRIGNLARALYKYTPKKLVVTFYGSFAETYKGHGTAVAIVAGVLGFETHDERIPEAIELAEKQGVMIEFLVSAKETEHANTVNLALIDDQEKLNITAISIGGGSIQLTEINHHSTLLGQKKGNGLVFTSDQPKLAVSGVEDALENPTFVQIQQLNKETIFFVETFSDISQKLVAKIKGIPGVTAVIPTTG</sequence>
<accession>A0A0S3KDC4</accession>
<dbReference type="SUPFAM" id="SSF143548">
    <property type="entry name" value="Serine metabolism enzymes domain"/>
    <property type="match status" value="1"/>
</dbReference>
<dbReference type="Proteomes" id="UP000065511">
    <property type="component" value="Chromosome"/>
</dbReference>
<feature type="domain" description="Serine dehydratase beta chain" evidence="13">
    <location>
        <begin position="10"/>
        <end position="80"/>
    </location>
</feature>
<dbReference type="GO" id="GO:0051539">
    <property type="term" value="F:4 iron, 4 sulfur cluster binding"/>
    <property type="evidence" value="ECO:0007669"/>
    <property type="project" value="UniProtKB-UniRule"/>
</dbReference>
<evidence type="ECO:0000256" key="5">
    <source>
        <dbReference type="ARBA" id="ARBA00022485"/>
    </source>
</evidence>
<evidence type="ECO:0000313" key="15">
    <source>
        <dbReference type="EMBL" id="OJG92377.1"/>
    </source>
</evidence>
<reference evidence="14 16" key="2">
    <citation type="submission" date="2015-12" db="EMBL/GenBank/DDBJ databases">
        <authorList>
            <person name="Lauer A."/>
            <person name="Humrighouse B."/>
            <person name="Loparev V."/>
            <person name="Shewmaker P.L."/>
            <person name="Whitney A.M."/>
            <person name="McLaughlin R.W."/>
        </authorList>
    </citation>
    <scope>NUCLEOTIDE SEQUENCE [LARGE SCALE GENOMIC DNA]</scope>
    <source>
        <strain evidence="14 16">LMG 23085</strain>
    </source>
</reference>
<evidence type="ECO:0000256" key="4">
    <source>
        <dbReference type="ARBA" id="ARBA00022432"/>
    </source>
</evidence>
<keyword evidence="6 11" id="KW-0479">Metal-binding</keyword>
<reference evidence="15 17" key="1">
    <citation type="submission" date="2014-12" db="EMBL/GenBank/DDBJ databases">
        <title>Draft genome sequences of 29 type strains of Enterococci.</title>
        <authorList>
            <person name="Zhong Z."/>
            <person name="Sun Z."/>
            <person name="Liu W."/>
            <person name="Zhang W."/>
            <person name="Zhang H."/>
        </authorList>
    </citation>
    <scope>NUCLEOTIDE SEQUENCE [LARGE SCALE GENOMIC DNA]</scope>
    <source>
        <strain evidence="15 17">DSM 22801</strain>
    </source>
</reference>
<dbReference type="NCBIfam" id="TIGR00719">
    <property type="entry name" value="sda_beta"/>
    <property type="match status" value="1"/>
</dbReference>
<evidence type="ECO:0000256" key="10">
    <source>
        <dbReference type="ARBA" id="ARBA00049406"/>
    </source>
</evidence>
<dbReference type="Gene3D" id="3.30.1330.90">
    <property type="entry name" value="D-3-phosphoglycerate dehydrogenase, domain 3"/>
    <property type="match status" value="1"/>
</dbReference>
<dbReference type="KEGG" id="ess:ATZ33_12975"/>
<dbReference type="GO" id="GO:0003941">
    <property type="term" value="F:L-serine ammonia-lyase activity"/>
    <property type="evidence" value="ECO:0007669"/>
    <property type="project" value="UniProtKB-UniRule"/>
</dbReference>
<dbReference type="PANTHER" id="PTHR30182:SF12">
    <property type="entry name" value="L-SERINE DEHYDRATASE, BETA CHAIN-RELATED"/>
    <property type="match status" value="1"/>
</dbReference>
<dbReference type="EMBL" id="JXLC01000006">
    <property type="protein sequence ID" value="OJG92377.1"/>
    <property type="molecule type" value="Genomic_DNA"/>
</dbReference>
<dbReference type="RefSeq" id="WP_071877111.1">
    <property type="nucleotide sequence ID" value="NZ_JXLC01000006.1"/>
</dbReference>
<dbReference type="InterPro" id="IPR005131">
    <property type="entry name" value="Ser_deHydtase_bsu"/>
</dbReference>
<comment type="catalytic activity">
    <reaction evidence="10 11 12">
        <text>L-serine = pyruvate + NH4(+)</text>
        <dbReference type="Rhea" id="RHEA:19169"/>
        <dbReference type="ChEBI" id="CHEBI:15361"/>
        <dbReference type="ChEBI" id="CHEBI:28938"/>
        <dbReference type="ChEBI" id="CHEBI:33384"/>
        <dbReference type="EC" id="4.3.1.17"/>
    </reaction>
</comment>
<evidence type="ECO:0000313" key="14">
    <source>
        <dbReference type="EMBL" id="ALS02264.1"/>
    </source>
</evidence>
<keyword evidence="5 11" id="KW-0004">4Fe-4S</keyword>
<dbReference type="EMBL" id="CP013614">
    <property type="protein sequence ID" value="ALS02264.1"/>
    <property type="molecule type" value="Genomic_DNA"/>
</dbReference>
<evidence type="ECO:0000256" key="9">
    <source>
        <dbReference type="ARBA" id="ARBA00023239"/>
    </source>
</evidence>
<dbReference type="InterPro" id="IPR004643">
    <property type="entry name" value="Fe-S_L-Ser_bsu"/>
</dbReference>
<dbReference type="AlphaFoldDB" id="A0A0S3KDC4"/>
<evidence type="ECO:0000259" key="13">
    <source>
        <dbReference type="Pfam" id="PF03315"/>
    </source>
</evidence>
<keyword evidence="4 11" id="KW-0312">Gluconeogenesis</keyword>
<keyword evidence="8 11" id="KW-0411">Iron-sulfur</keyword>
<keyword evidence="9 11" id="KW-0456">Lyase</keyword>
<evidence type="ECO:0000256" key="2">
    <source>
        <dbReference type="ARBA" id="ARBA00004742"/>
    </source>
</evidence>
<dbReference type="Proteomes" id="UP000183039">
    <property type="component" value="Unassembled WGS sequence"/>
</dbReference>
<organism evidence="15 17">
    <name type="scientific">Enterococcus silesiacus</name>
    <dbReference type="NCBI Taxonomy" id="332949"/>
    <lineage>
        <taxon>Bacteria</taxon>
        <taxon>Bacillati</taxon>
        <taxon>Bacillota</taxon>
        <taxon>Bacilli</taxon>
        <taxon>Lactobacillales</taxon>
        <taxon>Enterococcaceae</taxon>
        <taxon>Enterococcus</taxon>
    </lineage>
</organism>
<evidence type="ECO:0000256" key="7">
    <source>
        <dbReference type="ARBA" id="ARBA00023004"/>
    </source>
</evidence>
<evidence type="ECO:0000256" key="6">
    <source>
        <dbReference type="ARBA" id="ARBA00022723"/>
    </source>
</evidence>
<evidence type="ECO:0000256" key="12">
    <source>
        <dbReference type="RuleBase" id="RU366059"/>
    </source>
</evidence>
<gene>
    <name evidence="14" type="ORF">ATZ33_12975</name>
    <name evidence="15" type="ORF">RV15_GL003170</name>
</gene>
<dbReference type="InterPro" id="IPR051318">
    <property type="entry name" value="Fe-S_L-Ser"/>
</dbReference>
<evidence type="ECO:0000256" key="3">
    <source>
        <dbReference type="ARBA" id="ARBA00008636"/>
    </source>
</evidence>
<evidence type="ECO:0000313" key="17">
    <source>
        <dbReference type="Proteomes" id="UP000183039"/>
    </source>
</evidence>
<evidence type="ECO:0000256" key="11">
    <source>
        <dbReference type="PIRNR" id="PIRNR036692"/>
    </source>
</evidence>
<protein>
    <recommendedName>
        <fullName evidence="11">L-serine deaminase</fullName>
    </recommendedName>
</protein>
<dbReference type="InterPro" id="IPR029009">
    <property type="entry name" value="ASB_dom_sf"/>
</dbReference>